<protein>
    <submittedName>
        <fullName evidence="2">Uncharacterized protein</fullName>
    </submittedName>
</protein>
<comment type="caution">
    <text evidence="2">The sequence shown here is derived from an EMBL/GenBank/DDBJ whole genome shotgun (WGS) entry which is preliminary data.</text>
</comment>
<gene>
    <name evidence="2" type="ORF">JMF97_04050</name>
</gene>
<evidence type="ECO:0000313" key="3">
    <source>
        <dbReference type="Proteomes" id="UP000661193"/>
    </source>
</evidence>
<evidence type="ECO:0000313" key="2">
    <source>
        <dbReference type="EMBL" id="MBL6275332.1"/>
    </source>
</evidence>
<reference evidence="2 3" key="1">
    <citation type="submission" date="2021-01" db="EMBL/GenBank/DDBJ databases">
        <title>Genome sequencing of Micromonospora fiedleri MG-37.</title>
        <authorList>
            <person name="Moreland P.E.J."/>
            <person name="Stach J.E.M."/>
        </authorList>
    </citation>
    <scope>NUCLEOTIDE SEQUENCE [LARGE SCALE GENOMIC DNA]</scope>
    <source>
        <strain evidence="2 3">MG-37</strain>
    </source>
</reference>
<dbReference type="RefSeq" id="WP_203220324.1">
    <property type="nucleotide sequence ID" value="NZ_JAETXL010000002.1"/>
</dbReference>
<organism evidence="2 3">
    <name type="scientific">Micromonospora fiedleri</name>
    <dbReference type="NCBI Taxonomy" id="1157498"/>
    <lineage>
        <taxon>Bacteria</taxon>
        <taxon>Bacillati</taxon>
        <taxon>Actinomycetota</taxon>
        <taxon>Actinomycetes</taxon>
        <taxon>Micromonosporales</taxon>
        <taxon>Micromonosporaceae</taxon>
        <taxon>Micromonospora</taxon>
    </lineage>
</organism>
<keyword evidence="3" id="KW-1185">Reference proteome</keyword>
<dbReference type="Proteomes" id="UP000661193">
    <property type="component" value="Unassembled WGS sequence"/>
</dbReference>
<proteinExistence type="predicted"/>
<name>A0ABS1UG82_9ACTN</name>
<sequence length="76" mass="8420">MTAPTGLVPELVLAHGHACQRSGRGKGCQVIRWSRCRTCGWWGELWGGDQPPLTDAEHTCDPQEAARYQQTRRTSG</sequence>
<feature type="region of interest" description="Disordered" evidence="1">
    <location>
        <begin position="55"/>
        <end position="76"/>
    </location>
</feature>
<evidence type="ECO:0000256" key="1">
    <source>
        <dbReference type="SAM" id="MobiDB-lite"/>
    </source>
</evidence>
<accession>A0ABS1UG82</accession>
<dbReference type="EMBL" id="JAETXL010000002">
    <property type="protein sequence ID" value="MBL6275332.1"/>
    <property type="molecule type" value="Genomic_DNA"/>
</dbReference>